<evidence type="ECO:0000313" key="9">
    <source>
        <dbReference type="EMBL" id="SFE47954.1"/>
    </source>
</evidence>
<accession>A0A1I2AVE8</accession>
<dbReference type="InterPro" id="IPR019196">
    <property type="entry name" value="ABC_transp_unknown"/>
</dbReference>
<feature type="transmembrane region" description="Helical" evidence="6">
    <location>
        <begin position="767"/>
        <end position="789"/>
    </location>
</feature>
<dbReference type="InterPro" id="IPR019860">
    <property type="entry name" value="Motility-assoc_ABC_perm_GldF"/>
</dbReference>
<feature type="transmembrane region" description="Helical" evidence="6">
    <location>
        <begin position="94"/>
        <end position="122"/>
    </location>
</feature>
<evidence type="ECO:0000256" key="2">
    <source>
        <dbReference type="ARBA" id="ARBA00022475"/>
    </source>
</evidence>
<dbReference type="eggNOG" id="COG3225">
    <property type="taxonomic scope" value="Bacteria"/>
</dbReference>
<gene>
    <name evidence="9" type="ORF">SAMN05444380_11211</name>
</gene>
<evidence type="ECO:0000313" key="10">
    <source>
        <dbReference type="Proteomes" id="UP000181976"/>
    </source>
</evidence>
<dbReference type="GO" id="GO:0005886">
    <property type="term" value="C:plasma membrane"/>
    <property type="evidence" value="ECO:0007669"/>
    <property type="project" value="UniProtKB-SubCell"/>
</dbReference>
<dbReference type="EMBL" id="FONA01000012">
    <property type="protein sequence ID" value="SFE47954.1"/>
    <property type="molecule type" value="Genomic_DNA"/>
</dbReference>
<dbReference type="PANTHER" id="PTHR30294:SF29">
    <property type="entry name" value="MULTIDRUG ABC TRANSPORTER PERMEASE YBHS-RELATED"/>
    <property type="match status" value="1"/>
</dbReference>
<evidence type="ECO:0000256" key="4">
    <source>
        <dbReference type="ARBA" id="ARBA00022989"/>
    </source>
</evidence>
<feature type="transmembrane region" description="Helical" evidence="6">
    <location>
        <begin position="220"/>
        <end position="238"/>
    </location>
</feature>
<dbReference type="Pfam" id="PF09822">
    <property type="entry name" value="ABC_transp_aux"/>
    <property type="match status" value="1"/>
</dbReference>
<feature type="transmembrane region" description="Helical" evidence="6">
    <location>
        <begin position="12"/>
        <end position="36"/>
    </location>
</feature>
<dbReference type="OrthoDB" id="9777219at2"/>
<evidence type="ECO:0000259" key="8">
    <source>
        <dbReference type="Pfam" id="PF23357"/>
    </source>
</evidence>
<feature type="transmembrane region" description="Helical" evidence="6">
    <location>
        <begin position="165"/>
        <end position="182"/>
    </location>
</feature>
<dbReference type="eggNOG" id="COG1277">
    <property type="taxonomic scope" value="Bacteria"/>
</dbReference>
<dbReference type="GO" id="GO:0140359">
    <property type="term" value="F:ABC-type transporter activity"/>
    <property type="evidence" value="ECO:0007669"/>
    <property type="project" value="InterPro"/>
</dbReference>
<dbReference type="InterPro" id="IPR051449">
    <property type="entry name" value="ABC-2_transporter_component"/>
</dbReference>
<evidence type="ECO:0000256" key="5">
    <source>
        <dbReference type="ARBA" id="ARBA00023136"/>
    </source>
</evidence>
<dbReference type="Pfam" id="PF23357">
    <property type="entry name" value="DUF7088"/>
    <property type="match status" value="1"/>
</dbReference>
<feature type="transmembrane region" description="Helical" evidence="6">
    <location>
        <begin position="56"/>
        <end position="74"/>
    </location>
</feature>
<feature type="transmembrane region" description="Helical" evidence="6">
    <location>
        <begin position="245"/>
        <end position="266"/>
    </location>
</feature>
<dbReference type="PANTHER" id="PTHR30294">
    <property type="entry name" value="MEMBRANE COMPONENT OF ABC TRANSPORTER YHHJ-RELATED"/>
    <property type="match status" value="1"/>
</dbReference>
<keyword evidence="10" id="KW-1185">Reference proteome</keyword>
<evidence type="ECO:0000256" key="6">
    <source>
        <dbReference type="SAM" id="Phobius"/>
    </source>
</evidence>
<dbReference type="RefSeq" id="WP_010527431.1">
    <property type="nucleotide sequence ID" value="NZ_AFSL01000044.1"/>
</dbReference>
<organism evidence="9 10">
    <name type="scientific">Thermophagus xiamenensis</name>
    <dbReference type="NCBI Taxonomy" id="385682"/>
    <lineage>
        <taxon>Bacteria</taxon>
        <taxon>Pseudomonadati</taxon>
        <taxon>Bacteroidota</taxon>
        <taxon>Bacteroidia</taxon>
        <taxon>Marinilabiliales</taxon>
        <taxon>Marinilabiliaceae</taxon>
        <taxon>Thermophagus</taxon>
    </lineage>
</organism>
<dbReference type="InterPro" id="IPR055396">
    <property type="entry name" value="DUF7088"/>
</dbReference>
<dbReference type="InterPro" id="IPR019863">
    <property type="entry name" value="Motility-assoc_ABC-rel_GldG"/>
</dbReference>
<keyword evidence="2" id="KW-1003">Cell membrane</keyword>
<feature type="domain" description="DUF7088" evidence="8">
    <location>
        <begin position="270"/>
        <end position="378"/>
    </location>
</feature>
<feature type="transmembrane region" description="Helical" evidence="6">
    <location>
        <begin position="134"/>
        <end position="153"/>
    </location>
</feature>
<name>A0A1I2AVE8_9BACT</name>
<dbReference type="NCBIfam" id="TIGR03518">
    <property type="entry name" value="ABC_perm_GldF"/>
    <property type="match status" value="1"/>
</dbReference>
<dbReference type="NCBIfam" id="TIGR03521">
    <property type="entry name" value="GldG"/>
    <property type="match status" value="1"/>
</dbReference>
<keyword evidence="4 6" id="KW-1133">Transmembrane helix</keyword>
<comment type="subcellular location">
    <subcellularLocation>
        <location evidence="1">Cell membrane</location>
        <topology evidence="1">Multi-pass membrane protein</topology>
    </subcellularLocation>
</comment>
<sequence>MIALWKKELIAFFSSLTGALVMAVFLILSGLFLWVIPGNFNILFGGYASLDGLFYMAPWLYLFLVPAITMRLFADEKKSGTLELLLTRPVSTWVIIIAKFLAGFTLVILSLIPTLIYFYSVYQLAQPVGNVDSGAIWGSYLGLLFLAGAYVAIGVFTSSLTDNQIVAFVLSALVSFLFYSGFDALASIPGLEPLETFLINLGIDAHYQSISRGVVDLRDIIFFLSIIAVFLGMTRLNFPNGKIHFFIILLVSLTINLFISNIIFRWDLTQEKRYTLADITKKFLAEQEEPIFANVFLEGDLNPGFERLSRAVKEKLDEFRVYSRKNIDYQFINPDKKSKEAQKAKEQLNNHNLSPVPVYEAKEDGTRKRTLVYPYLIFQRDSLEIAVNLLENIPGFSGAENLNASAEALEYKLTDAMRRLTMKEKRKIAFLEGHGELDELDVIDITDELSKYYQVDRGNPGGNPEMLEPYEALIIARPTQRFTETEKFAIDQYIMHGGRVLWLIDAINANLDSLRRTSQTVGLPFDLNLADQLFRYGFRINANLIQDVQSSLIPVNVSPPGQPSQFVPMPWIFNPLLNTNNQHPVTRNVAPIKTEFVSSIDTVGEDLQTNVTLLLRTSRYSRTMSSPVYISLAHVQEEPRKESFPQSFIPVAYAAEGRFPSVFMHRTAPPGTNFPANKRRNLSEPTKMVVIADGDIIKNEVRRRESQNPRIIPLGYDEATNQTFGNKQLILNAINFLTDDEGWMTLRTRNYQLRLLNREKVANESMFWKWLNLGIPLLWVFLAGIVVPITRKWLFGKKL</sequence>
<dbReference type="AlphaFoldDB" id="A0A1I2AVE8"/>
<dbReference type="STRING" id="385682.SAMN05444380_11211"/>
<protein>
    <submittedName>
        <fullName evidence="9">ABC-2 type transport system permease protein</fullName>
    </submittedName>
</protein>
<keyword evidence="5 6" id="KW-0472">Membrane</keyword>
<keyword evidence="3 6" id="KW-0812">Transmembrane</keyword>
<dbReference type="InParanoid" id="A0A1I2AVE8"/>
<reference evidence="9 10" key="1">
    <citation type="submission" date="2016-10" db="EMBL/GenBank/DDBJ databases">
        <authorList>
            <person name="de Groot N.N."/>
        </authorList>
    </citation>
    <scope>NUCLEOTIDE SEQUENCE [LARGE SCALE GENOMIC DNA]</scope>
    <source>
        <strain evidence="9 10">DSM 19012</strain>
    </source>
</reference>
<evidence type="ECO:0000256" key="1">
    <source>
        <dbReference type="ARBA" id="ARBA00004651"/>
    </source>
</evidence>
<dbReference type="Pfam" id="PF12679">
    <property type="entry name" value="ABC2_membrane_2"/>
    <property type="match status" value="1"/>
</dbReference>
<evidence type="ECO:0000259" key="7">
    <source>
        <dbReference type="Pfam" id="PF09822"/>
    </source>
</evidence>
<proteinExistence type="predicted"/>
<feature type="domain" description="ABC-type uncharacterised transport system" evidence="7">
    <location>
        <begin position="425"/>
        <end position="733"/>
    </location>
</feature>
<evidence type="ECO:0000256" key="3">
    <source>
        <dbReference type="ARBA" id="ARBA00022692"/>
    </source>
</evidence>
<dbReference type="Proteomes" id="UP000181976">
    <property type="component" value="Unassembled WGS sequence"/>
</dbReference>